<evidence type="ECO:0000256" key="4">
    <source>
        <dbReference type="ARBA" id="ARBA00023163"/>
    </source>
</evidence>
<evidence type="ECO:0000256" key="1">
    <source>
        <dbReference type="ARBA" id="ARBA00010641"/>
    </source>
</evidence>
<keyword evidence="5" id="KW-0812">Transmembrane</keyword>
<dbReference type="RefSeq" id="WP_244824009.1">
    <property type="nucleotide sequence ID" value="NZ_CP112998.1"/>
</dbReference>
<dbReference type="InterPro" id="IPR013249">
    <property type="entry name" value="RNA_pol_sigma70_r4_t2"/>
</dbReference>
<evidence type="ECO:0000259" key="7">
    <source>
        <dbReference type="Pfam" id="PF08281"/>
    </source>
</evidence>
<dbReference type="InterPro" id="IPR039425">
    <property type="entry name" value="RNA_pol_sigma-70-like"/>
</dbReference>
<dbReference type="InterPro" id="IPR013324">
    <property type="entry name" value="RNA_pol_sigma_r3/r4-like"/>
</dbReference>
<keyword evidence="5" id="KW-0472">Membrane</keyword>
<feature type="transmembrane region" description="Helical" evidence="5">
    <location>
        <begin position="172"/>
        <end position="196"/>
    </location>
</feature>
<dbReference type="Gene3D" id="1.10.1740.10">
    <property type="match status" value="1"/>
</dbReference>
<dbReference type="GO" id="GO:0006352">
    <property type="term" value="P:DNA-templated transcription initiation"/>
    <property type="evidence" value="ECO:0007669"/>
    <property type="project" value="InterPro"/>
</dbReference>
<dbReference type="EMBL" id="CP112998">
    <property type="protein sequence ID" value="WAC13119.1"/>
    <property type="molecule type" value="Genomic_DNA"/>
</dbReference>
<keyword evidence="9" id="KW-1185">Reference proteome</keyword>
<dbReference type="InterPro" id="IPR014327">
    <property type="entry name" value="RNA_pol_sigma70_bacteroid"/>
</dbReference>
<dbReference type="Pfam" id="PF04542">
    <property type="entry name" value="Sigma70_r2"/>
    <property type="match status" value="1"/>
</dbReference>
<evidence type="ECO:0000313" key="9">
    <source>
        <dbReference type="Proteomes" id="UP001164653"/>
    </source>
</evidence>
<evidence type="ECO:0000256" key="3">
    <source>
        <dbReference type="ARBA" id="ARBA00023082"/>
    </source>
</evidence>
<feature type="domain" description="RNA polymerase sigma factor 70 region 4 type 2" evidence="7">
    <location>
        <begin position="121"/>
        <end position="169"/>
    </location>
</feature>
<gene>
    <name evidence="8" type="ORF">ON006_03975</name>
</gene>
<organism evidence="8 9">
    <name type="scientific">Dyadobacter pollutisoli</name>
    <dbReference type="NCBI Taxonomy" id="2910158"/>
    <lineage>
        <taxon>Bacteria</taxon>
        <taxon>Pseudomonadati</taxon>
        <taxon>Bacteroidota</taxon>
        <taxon>Cytophagia</taxon>
        <taxon>Cytophagales</taxon>
        <taxon>Spirosomataceae</taxon>
        <taxon>Dyadobacter</taxon>
    </lineage>
</organism>
<dbReference type="Proteomes" id="UP001164653">
    <property type="component" value="Chromosome"/>
</dbReference>
<keyword evidence="4" id="KW-0804">Transcription</keyword>
<dbReference type="PANTHER" id="PTHR43133:SF46">
    <property type="entry name" value="RNA POLYMERASE SIGMA-70 FACTOR ECF SUBFAMILY"/>
    <property type="match status" value="1"/>
</dbReference>
<dbReference type="NCBIfam" id="TIGR02937">
    <property type="entry name" value="sigma70-ECF"/>
    <property type="match status" value="1"/>
</dbReference>
<feature type="domain" description="RNA polymerase sigma-70 region 2" evidence="6">
    <location>
        <begin position="24"/>
        <end position="88"/>
    </location>
</feature>
<dbReference type="Pfam" id="PF08281">
    <property type="entry name" value="Sigma70_r4_2"/>
    <property type="match status" value="1"/>
</dbReference>
<protein>
    <submittedName>
        <fullName evidence="8">RNA polymerase sigma-70 factor</fullName>
    </submittedName>
</protein>
<dbReference type="InterPro" id="IPR014284">
    <property type="entry name" value="RNA_pol_sigma-70_dom"/>
</dbReference>
<dbReference type="SUPFAM" id="SSF88946">
    <property type="entry name" value="Sigma2 domain of RNA polymerase sigma factors"/>
    <property type="match status" value="1"/>
</dbReference>
<dbReference type="NCBIfam" id="TIGR02985">
    <property type="entry name" value="Sig70_bacteroi1"/>
    <property type="match status" value="1"/>
</dbReference>
<sequence>MILINERTLLLEITNGSERAFSTLYETYFGDLHRFVMRFVKVEEHAEDICQEVFIKIWNSRESMSEVQSFKAYLYVLAKNHSFNFLKHASVERALQDEILSHALQLTSATEEDFQNAEYLMYIEKILGQIPDRSREVYELCKENGNSYQMTAEQLGISRNAVKKHMVRTNKFLRLSVLKDFGISLSFAYIISLFLYN</sequence>
<dbReference type="GO" id="GO:0003677">
    <property type="term" value="F:DNA binding"/>
    <property type="evidence" value="ECO:0007669"/>
    <property type="project" value="InterPro"/>
</dbReference>
<keyword evidence="2" id="KW-0805">Transcription regulation</keyword>
<dbReference type="KEGG" id="dpf:ON006_03975"/>
<evidence type="ECO:0000313" key="8">
    <source>
        <dbReference type="EMBL" id="WAC13119.1"/>
    </source>
</evidence>
<evidence type="ECO:0000256" key="5">
    <source>
        <dbReference type="SAM" id="Phobius"/>
    </source>
</evidence>
<comment type="similarity">
    <text evidence="1">Belongs to the sigma-70 factor family. ECF subfamily.</text>
</comment>
<keyword evidence="5" id="KW-1133">Transmembrane helix</keyword>
<dbReference type="AlphaFoldDB" id="A0A9E8NFE3"/>
<dbReference type="PANTHER" id="PTHR43133">
    <property type="entry name" value="RNA POLYMERASE ECF-TYPE SIGMA FACTO"/>
    <property type="match status" value="1"/>
</dbReference>
<keyword evidence="3" id="KW-0731">Sigma factor</keyword>
<dbReference type="InterPro" id="IPR036388">
    <property type="entry name" value="WH-like_DNA-bd_sf"/>
</dbReference>
<proteinExistence type="inferred from homology"/>
<evidence type="ECO:0000259" key="6">
    <source>
        <dbReference type="Pfam" id="PF04542"/>
    </source>
</evidence>
<dbReference type="SUPFAM" id="SSF88659">
    <property type="entry name" value="Sigma3 and sigma4 domains of RNA polymerase sigma factors"/>
    <property type="match status" value="1"/>
</dbReference>
<evidence type="ECO:0000256" key="2">
    <source>
        <dbReference type="ARBA" id="ARBA00023015"/>
    </source>
</evidence>
<dbReference type="GO" id="GO:0016987">
    <property type="term" value="F:sigma factor activity"/>
    <property type="evidence" value="ECO:0007669"/>
    <property type="project" value="UniProtKB-KW"/>
</dbReference>
<accession>A0A9E8NFE3</accession>
<dbReference type="Gene3D" id="1.10.10.10">
    <property type="entry name" value="Winged helix-like DNA-binding domain superfamily/Winged helix DNA-binding domain"/>
    <property type="match status" value="1"/>
</dbReference>
<name>A0A9E8NFE3_9BACT</name>
<reference evidence="8" key="1">
    <citation type="submission" date="2022-11" db="EMBL/GenBank/DDBJ databases">
        <title>Dyadobacter pollutisoli sp. nov., isolated from plastic dumped soil.</title>
        <authorList>
            <person name="Kim J.M."/>
            <person name="Kim K.R."/>
            <person name="Lee J.K."/>
            <person name="Hao L."/>
            <person name="Jeon C.O."/>
        </authorList>
    </citation>
    <scope>NUCLEOTIDE SEQUENCE</scope>
    <source>
        <strain evidence="8">U1</strain>
    </source>
</reference>
<dbReference type="InterPro" id="IPR013325">
    <property type="entry name" value="RNA_pol_sigma_r2"/>
</dbReference>
<dbReference type="InterPro" id="IPR007627">
    <property type="entry name" value="RNA_pol_sigma70_r2"/>
</dbReference>